<dbReference type="Gene3D" id="1.10.10.10">
    <property type="entry name" value="Winged helix-like DNA-binding domain superfamily/Winged helix DNA-binding domain"/>
    <property type="match status" value="2"/>
</dbReference>
<dbReference type="NCBIfam" id="NF038290">
    <property type="entry name" value="repM_Acin"/>
    <property type="match status" value="1"/>
</dbReference>
<evidence type="ECO:0000259" key="2">
    <source>
        <dbReference type="Pfam" id="PF01051"/>
    </source>
</evidence>
<feature type="domain" description="Initiator Rep protein WH1" evidence="2">
    <location>
        <begin position="5"/>
        <end position="153"/>
    </location>
</feature>
<dbReference type="Pfam" id="PF01051">
    <property type="entry name" value="Rep3_N"/>
    <property type="match status" value="1"/>
</dbReference>
<reference evidence="4" key="1">
    <citation type="submission" date="2016-10" db="EMBL/GenBank/DDBJ databases">
        <authorList>
            <person name="Varghese N."/>
            <person name="Submissions S."/>
        </authorList>
    </citation>
    <scope>NUCLEOTIDE SEQUENCE [LARGE SCALE GENOMIC DNA]</scope>
    <source>
        <strain evidence="4">ANC 5109</strain>
    </source>
</reference>
<keyword evidence="4" id="KW-1185">Reference proteome</keyword>
<accession>A0A1H3MZV4</accession>
<dbReference type="RefSeq" id="WP_092692606.1">
    <property type="nucleotide sequence ID" value="NZ_FNPK01000034.1"/>
</dbReference>
<dbReference type="Proteomes" id="UP000199035">
    <property type="component" value="Unassembled WGS sequence"/>
</dbReference>
<name>A0A1H3MZV4_9GAMM</name>
<sequence>MTDLVVKSNKLVQALQSLSLSETRLLQIAIVDARETGQGLSTDEPLELNATRYAEAFNISPDAAYLVLIEAEDSLFKRQFTITNDDGSLTKSRWIQDANYRKGEGRILVTLTRVVIEHVTKIDGFEQYFTSYHLKKTSDFKSVYAVRLYELLMQWKSIGKTPIFEIDKFRNQLGIGINEYTRMEAFKRRVLEIALEQINDFSDITVKYEQQKKGRSISGFSFTFKQKKITNKETICTQKNIDIVAKMTNAQRHLFSNKLAELPEMGKYSQGTESYQQFAIRIAEMLQDPTKFQELHPYLQKVGFKAV</sequence>
<organism evidence="3 4">
    <name type="scientific">Acinetobacter kyonggiensis</name>
    <dbReference type="NCBI Taxonomy" id="595670"/>
    <lineage>
        <taxon>Bacteria</taxon>
        <taxon>Pseudomonadati</taxon>
        <taxon>Pseudomonadota</taxon>
        <taxon>Gammaproteobacteria</taxon>
        <taxon>Moraxellales</taxon>
        <taxon>Moraxellaceae</taxon>
        <taxon>Acinetobacter</taxon>
    </lineage>
</organism>
<dbReference type="AlphaFoldDB" id="A0A1H3MZV4"/>
<dbReference type="InterPro" id="IPR036388">
    <property type="entry name" value="WH-like_DNA-bd_sf"/>
</dbReference>
<dbReference type="InterPro" id="IPR000525">
    <property type="entry name" value="Initiator_Rep_WH1"/>
</dbReference>
<dbReference type="GO" id="GO:0006270">
    <property type="term" value="P:DNA replication initiation"/>
    <property type="evidence" value="ECO:0007669"/>
    <property type="project" value="InterPro"/>
</dbReference>
<dbReference type="InterPro" id="IPR036390">
    <property type="entry name" value="WH_DNA-bd_sf"/>
</dbReference>
<dbReference type="EMBL" id="FNPK01000034">
    <property type="protein sequence ID" value="SDY82023.1"/>
    <property type="molecule type" value="Genomic_DNA"/>
</dbReference>
<dbReference type="GO" id="GO:0003887">
    <property type="term" value="F:DNA-directed DNA polymerase activity"/>
    <property type="evidence" value="ECO:0007669"/>
    <property type="project" value="InterPro"/>
</dbReference>
<evidence type="ECO:0000313" key="4">
    <source>
        <dbReference type="Proteomes" id="UP000199035"/>
    </source>
</evidence>
<gene>
    <name evidence="3" type="ORF">SAMN05421643_1345</name>
</gene>
<dbReference type="Pfam" id="PF21205">
    <property type="entry name" value="Rep3_C"/>
    <property type="match status" value="1"/>
</dbReference>
<dbReference type="STRING" id="595670.SAMN05421643_1345"/>
<protein>
    <submittedName>
        <fullName evidence="3">Initiator Replication protein</fullName>
    </submittedName>
</protein>
<dbReference type="SUPFAM" id="SSF46785">
    <property type="entry name" value="Winged helix' DNA-binding domain"/>
    <property type="match status" value="2"/>
</dbReference>
<evidence type="ECO:0000256" key="1">
    <source>
        <dbReference type="ARBA" id="ARBA00038283"/>
    </source>
</evidence>
<evidence type="ECO:0000313" key="3">
    <source>
        <dbReference type="EMBL" id="SDY82023.1"/>
    </source>
</evidence>
<comment type="similarity">
    <text evidence="1">Belongs to the initiator RepB protein family.</text>
</comment>
<proteinExistence type="inferred from homology"/>